<dbReference type="InterPro" id="IPR014757">
    <property type="entry name" value="Tscrpt_reg_IclR_C"/>
</dbReference>
<evidence type="ECO:0000256" key="3">
    <source>
        <dbReference type="ARBA" id="ARBA00023163"/>
    </source>
</evidence>
<dbReference type="OrthoDB" id="8524622at2"/>
<dbReference type="GO" id="GO:0003700">
    <property type="term" value="F:DNA-binding transcription factor activity"/>
    <property type="evidence" value="ECO:0007669"/>
    <property type="project" value="TreeGrafter"/>
</dbReference>
<dbReference type="PROSITE" id="PS51078">
    <property type="entry name" value="ICLR_ED"/>
    <property type="match status" value="1"/>
</dbReference>
<dbReference type="SUPFAM" id="SSF46785">
    <property type="entry name" value="Winged helix' DNA-binding domain"/>
    <property type="match status" value="1"/>
</dbReference>
<dbReference type="InterPro" id="IPR029016">
    <property type="entry name" value="GAF-like_dom_sf"/>
</dbReference>
<dbReference type="InterPro" id="IPR050707">
    <property type="entry name" value="HTH_MetabolicPath_Reg"/>
</dbReference>
<feature type="domain" description="IclR-ED" evidence="4">
    <location>
        <begin position="83"/>
        <end position="269"/>
    </location>
</feature>
<comment type="caution">
    <text evidence="5">The sequence shown here is derived from an EMBL/GenBank/DDBJ whole genome shotgun (WGS) entry which is preliminary data.</text>
</comment>
<dbReference type="Gene3D" id="3.30.450.40">
    <property type="match status" value="1"/>
</dbReference>
<dbReference type="RefSeq" id="WP_121084753.1">
    <property type="nucleotide sequence ID" value="NZ_RBZU01000002.1"/>
</dbReference>
<dbReference type="InterPro" id="IPR005471">
    <property type="entry name" value="Tscrpt_reg_IclR_N"/>
</dbReference>
<reference evidence="5 6" key="1">
    <citation type="submission" date="2018-10" db="EMBL/GenBank/DDBJ databases">
        <title>Robbsia sp. DHC34, isolated from soil.</title>
        <authorList>
            <person name="Gao Z.-H."/>
            <person name="Qiu L.-H."/>
        </authorList>
    </citation>
    <scope>NUCLEOTIDE SEQUENCE [LARGE SCALE GENOMIC DNA]</scope>
    <source>
        <strain evidence="5 6">DHC34</strain>
    </source>
</reference>
<proteinExistence type="predicted"/>
<dbReference type="GO" id="GO:0045892">
    <property type="term" value="P:negative regulation of DNA-templated transcription"/>
    <property type="evidence" value="ECO:0007669"/>
    <property type="project" value="TreeGrafter"/>
</dbReference>
<dbReference type="SMART" id="SM00346">
    <property type="entry name" value="HTH_ICLR"/>
    <property type="match status" value="1"/>
</dbReference>
<dbReference type="Pfam" id="PF01614">
    <property type="entry name" value="IclR_C"/>
    <property type="match status" value="1"/>
</dbReference>
<gene>
    <name evidence="5" type="ORF">D7S86_06575</name>
</gene>
<keyword evidence="1" id="KW-0805">Transcription regulation</keyword>
<organism evidence="5 6">
    <name type="scientific">Pararobbsia silviterrae</name>
    <dbReference type="NCBI Taxonomy" id="1792498"/>
    <lineage>
        <taxon>Bacteria</taxon>
        <taxon>Pseudomonadati</taxon>
        <taxon>Pseudomonadota</taxon>
        <taxon>Betaproteobacteria</taxon>
        <taxon>Burkholderiales</taxon>
        <taxon>Burkholderiaceae</taxon>
        <taxon>Pararobbsia</taxon>
    </lineage>
</organism>
<dbReference type="PANTHER" id="PTHR30136">
    <property type="entry name" value="HELIX-TURN-HELIX TRANSCRIPTIONAL REGULATOR, ICLR FAMILY"/>
    <property type="match status" value="1"/>
</dbReference>
<dbReference type="Proteomes" id="UP000270342">
    <property type="component" value="Unassembled WGS sequence"/>
</dbReference>
<dbReference type="Pfam" id="PF09339">
    <property type="entry name" value="HTH_IclR"/>
    <property type="match status" value="1"/>
</dbReference>
<name>A0A494YBF3_9BURK</name>
<evidence type="ECO:0000259" key="4">
    <source>
        <dbReference type="PROSITE" id="PS51078"/>
    </source>
</evidence>
<dbReference type="InterPro" id="IPR036388">
    <property type="entry name" value="WH-like_DNA-bd_sf"/>
</dbReference>
<keyword evidence="3" id="KW-0804">Transcription</keyword>
<keyword evidence="2" id="KW-0238">DNA-binding</keyword>
<accession>A0A494YBF3</accession>
<dbReference type="InterPro" id="IPR036390">
    <property type="entry name" value="WH_DNA-bd_sf"/>
</dbReference>
<dbReference type="GO" id="GO:0003677">
    <property type="term" value="F:DNA binding"/>
    <property type="evidence" value="ECO:0007669"/>
    <property type="project" value="UniProtKB-KW"/>
</dbReference>
<evidence type="ECO:0000256" key="2">
    <source>
        <dbReference type="ARBA" id="ARBA00023125"/>
    </source>
</evidence>
<dbReference type="AlphaFoldDB" id="A0A494YBF3"/>
<evidence type="ECO:0000256" key="1">
    <source>
        <dbReference type="ARBA" id="ARBA00023015"/>
    </source>
</evidence>
<protein>
    <submittedName>
        <fullName evidence="5">IclR family transcriptional regulator</fullName>
    </submittedName>
</protein>
<dbReference type="Gene3D" id="1.10.10.10">
    <property type="entry name" value="Winged helix-like DNA-binding domain superfamily/Winged helix DNA-binding domain"/>
    <property type="match status" value="1"/>
</dbReference>
<keyword evidence="6" id="KW-1185">Reference proteome</keyword>
<evidence type="ECO:0000313" key="6">
    <source>
        <dbReference type="Proteomes" id="UP000270342"/>
    </source>
</evidence>
<dbReference type="SUPFAM" id="SSF55781">
    <property type="entry name" value="GAF domain-like"/>
    <property type="match status" value="1"/>
</dbReference>
<sequence length="279" mass="29816">MVRPASVAASAMTSGKQRGIRAMEVGGELLRHLADAGRPVSMAELSEAARLPLNQVFTYVVSLTRTGLVRRDTVTHRLEPGPLLLSLGLHAIALHPMIRLACDRATALAATTRFGVFVSLWADRGPTLVKYLSADTYVHTGLHVGSVMSLTQSSTGRLFAAYLPRERVAPFLDVEIDRHGGAARRKLSDEFDAMCADIRTQGLARTQGLPIPGVDSMSAPIFDGEGQLAVGITMFGRTGEIDIAFDGAPAHALRALQDASHAAVERRPAGSPEDRAVVF</sequence>
<dbReference type="PANTHER" id="PTHR30136:SF8">
    <property type="entry name" value="TRANSCRIPTIONAL REGULATORY PROTEIN"/>
    <property type="match status" value="1"/>
</dbReference>
<dbReference type="EMBL" id="RBZU01000002">
    <property type="protein sequence ID" value="RKP57610.1"/>
    <property type="molecule type" value="Genomic_DNA"/>
</dbReference>
<evidence type="ECO:0000313" key="5">
    <source>
        <dbReference type="EMBL" id="RKP57610.1"/>
    </source>
</evidence>